<comment type="caution">
    <text evidence="1">The sequence shown here is derived from an EMBL/GenBank/DDBJ whole genome shotgun (WGS) entry which is preliminary data.</text>
</comment>
<keyword evidence="2" id="KW-1185">Reference proteome</keyword>
<reference evidence="1 2" key="1">
    <citation type="journal article" date="2023" name="J. Hered.">
        <title>Chromosome-level genome of the wood stork (Mycteria americana) provides insight into avian chromosome evolution.</title>
        <authorList>
            <person name="Flamio R. Jr."/>
            <person name="Ramstad K.M."/>
        </authorList>
    </citation>
    <scope>NUCLEOTIDE SEQUENCE [LARGE SCALE GENOMIC DNA]</scope>
    <source>
        <strain evidence="1">JAX WOST 10</strain>
    </source>
</reference>
<evidence type="ECO:0000313" key="1">
    <source>
        <dbReference type="EMBL" id="KAK4818015.1"/>
    </source>
</evidence>
<proteinExistence type="predicted"/>
<accession>A0AAN7RVF5</accession>
<protein>
    <submittedName>
        <fullName evidence="1">Uncharacterized protein</fullName>
    </submittedName>
</protein>
<dbReference type="Proteomes" id="UP001333110">
    <property type="component" value="Unassembled WGS sequence"/>
</dbReference>
<organism evidence="1 2">
    <name type="scientific">Mycteria americana</name>
    <name type="common">Wood stork</name>
    <dbReference type="NCBI Taxonomy" id="33587"/>
    <lineage>
        <taxon>Eukaryota</taxon>
        <taxon>Metazoa</taxon>
        <taxon>Chordata</taxon>
        <taxon>Craniata</taxon>
        <taxon>Vertebrata</taxon>
        <taxon>Euteleostomi</taxon>
        <taxon>Archelosauria</taxon>
        <taxon>Archosauria</taxon>
        <taxon>Dinosauria</taxon>
        <taxon>Saurischia</taxon>
        <taxon>Theropoda</taxon>
        <taxon>Coelurosauria</taxon>
        <taxon>Aves</taxon>
        <taxon>Neognathae</taxon>
        <taxon>Neoaves</taxon>
        <taxon>Aequornithes</taxon>
        <taxon>Ciconiiformes</taxon>
        <taxon>Ciconiidae</taxon>
        <taxon>Mycteria</taxon>
    </lineage>
</organism>
<sequence length="291" mass="32190">MQVDLKGPAFALKSKLMDYTQSHQSERLRWPCLSHCPSCQEVQAGVQPSTGKQGSITRLLGKTNAITPNIPPPSFFYPQLHMLSMTPYGMMLQHGVRISKQRNRSSLLSRSHLLPPYPWAREAAVNIQFSKKTTASRKQIVEGLSSQEELKKLAEQPQLSQPVLIGEVFHPSHHFRGPPLDLLQQLHVLVVLRTPELDAVLQVGSHQSRAEGQNHLPRPAGHAAFDAAQGTVGFLGCQCTLLAHVQLFIHQYPQVLLHRAALNPFIPQPVLILGVALTQVQDLNMGLNAVP</sequence>
<evidence type="ECO:0000313" key="2">
    <source>
        <dbReference type="Proteomes" id="UP001333110"/>
    </source>
</evidence>
<dbReference type="AlphaFoldDB" id="A0AAN7RVF5"/>
<name>A0AAN7RVF5_MYCAM</name>
<dbReference type="EMBL" id="JAUNZN010000007">
    <property type="protein sequence ID" value="KAK4818015.1"/>
    <property type="molecule type" value="Genomic_DNA"/>
</dbReference>
<gene>
    <name evidence="1" type="ORF">QYF61_004128</name>
</gene>